<dbReference type="InterPro" id="IPR047793">
    <property type="entry name" value="LiaF_C"/>
</dbReference>
<feature type="transmembrane region" description="Helical" evidence="1">
    <location>
        <begin position="63"/>
        <end position="82"/>
    </location>
</feature>
<dbReference type="AlphaFoldDB" id="A0A917RWU9"/>
<feature type="domain" description="Cell wall-active antibiotics response LiaF-like C-terminal" evidence="2">
    <location>
        <begin position="151"/>
        <end position="256"/>
    </location>
</feature>
<evidence type="ECO:0008006" key="6">
    <source>
        <dbReference type="Google" id="ProtNLM"/>
    </source>
</evidence>
<dbReference type="RefSeq" id="WP_373292311.1">
    <property type="nucleotide sequence ID" value="NZ_BMOK01000001.1"/>
</dbReference>
<gene>
    <name evidence="4" type="ORF">GCM10007968_03440</name>
</gene>
<feature type="transmembrane region" description="Helical" evidence="1">
    <location>
        <begin position="94"/>
        <end position="116"/>
    </location>
</feature>
<accession>A0A917RWU9</accession>
<reference evidence="4" key="2">
    <citation type="submission" date="2020-09" db="EMBL/GenBank/DDBJ databases">
        <authorList>
            <person name="Sun Q."/>
            <person name="Ohkuma M."/>
        </authorList>
    </citation>
    <scope>NUCLEOTIDE SEQUENCE</scope>
    <source>
        <strain evidence="4">JCM 15325</strain>
    </source>
</reference>
<proteinExistence type="predicted"/>
<evidence type="ECO:0000256" key="1">
    <source>
        <dbReference type="SAM" id="Phobius"/>
    </source>
</evidence>
<dbReference type="Pfam" id="PF09922">
    <property type="entry name" value="LiaF-like_C"/>
    <property type="match status" value="1"/>
</dbReference>
<protein>
    <recommendedName>
        <fullName evidence="6">Lia operon protein LiaF</fullName>
    </recommendedName>
</protein>
<feature type="transmembrane region" description="Helical" evidence="1">
    <location>
        <begin position="7"/>
        <end position="26"/>
    </location>
</feature>
<name>A0A917RWU9_9BACL</name>
<dbReference type="Proteomes" id="UP000654670">
    <property type="component" value="Unassembled WGS sequence"/>
</dbReference>
<dbReference type="Pfam" id="PF22570">
    <property type="entry name" value="LiaF-TM"/>
    <property type="match status" value="1"/>
</dbReference>
<evidence type="ECO:0000259" key="2">
    <source>
        <dbReference type="Pfam" id="PF09922"/>
    </source>
</evidence>
<feature type="transmembrane region" description="Helical" evidence="1">
    <location>
        <begin position="38"/>
        <end position="56"/>
    </location>
</feature>
<reference evidence="4" key="1">
    <citation type="journal article" date="2014" name="Int. J. Syst. Evol. Microbiol.">
        <title>Complete genome sequence of Corynebacterium casei LMG S-19264T (=DSM 44701T), isolated from a smear-ripened cheese.</title>
        <authorList>
            <consortium name="US DOE Joint Genome Institute (JGI-PGF)"/>
            <person name="Walter F."/>
            <person name="Albersmeier A."/>
            <person name="Kalinowski J."/>
            <person name="Ruckert C."/>
        </authorList>
    </citation>
    <scope>NUCLEOTIDE SEQUENCE</scope>
    <source>
        <strain evidence="4">JCM 15325</strain>
    </source>
</reference>
<evidence type="ECO:0000259" key="3">
    <source>
        <dbReference type="Pfam" id="PF22570"/>
    </source>
</evidence>
<organism evidence="4 5">
    <name type="scientific">Sporolactobacillus putidus</name>
    <dbReference type="NCBI Taxonomy" id="492735"/>
    <lineage>
        <taxon>Bacteria</taxon>
        <taxon>Bacillati</taxon>
        <taxon>Bacillota</taxon>
        <taxon>Bacilli</taxon>
        <taxon>Bacillales</taxon>
        <taxon>Sporolactobacillaceae</taxon>
        <taxon>Sporolactobacillus</taxon>
    </lineage>
</organism>
<keyword evidence="5" id="KW-1185">Reference proteome</keyword>
<keyword evidence="1" id="KW-0472">Membrane</keyword>
<sequence>MPFGKVLIALMVILLGCYWLLDSLNMISPGIMSMPVGILPYLFILLGMLLIIVPLVHRKRPGFFWGLFFLIYGGLILAGDWGKVSFQWQDFWKLWPYLIIYFGLTLLFEGPGMMVNRKRKNKNKKRRVNVILDDDEEKPFGEDRPGTSFKFIHDASYKEENWTVRPINERVKIVNYNFDFTKAFIPEETIPITLSGWVGDIKITIPDDVPFRVSVKATVGDVRIAGEEHSGILKNIDYQTINYDQTVRKIDFKFDFQVIDLTISQV</sequence>
<evidence type="ECO:0000313" key="5">
    <source>
        <dbReference type="Proteomes" id="UP000654670"/>
    </source>
</evidence>
<dbReference type="InterPro" id="IPR024425">
    <property type="entry name" value="LiaF-like_C"/>
</dbReference>
<evidence type="ECO:0000313" key="4">
    <source>
        <dbReference type="EMBL" id="GGL42834.1"/>
    </source>
</evidence>
<keyword evidence="1" id="KW-0812">Transmembrane</keyword>
<keyword evidence="1" id="KW-1133">Transmembrane helix</keyword>
<comment type="caution">
    <text evidence="4">The sequence shown here is derived from an EMBL/GenBank/DDBJ whole genome shotgun (WGS) entry which is preliminary data.</text>
</comment>
<dbReference type="PROSITE" id="PS51257">
    <property type="entry name" value="PROKAR_LIPOPROTEIN"/>
    <property type="match status" value="1"/>
</dbReference>
<dbReference type="EMBL" id="BMOK01000001">
    <property type="protein sequence ID" value="GGL42834.1"/>
    <property type="molecule type" value="Genomic_DNA"/>
</dbReference>
<dbReference type="InterPro" id="IPR054331">
    <property type="entry name" value="LiaF_TM"/>
</dbReference>
<dbReference type="NCBIfam" id="NF040535">
    <property type="entry name" value="LiaF_C_term"/>
    <property type="match status" value="1"/>
</dbReference>
<feature type="domain" description="LiaF transmembrane" evidence="3">
    <location>
        <begin position="8"/>
        <end position="109"/>
    </location>
</feature>